<dbReference type="AlphaFoldDB" id="A0A1I7HX74"/>
<organism evidence="4 5">
    <name type="scientific">Pontibacter akesuensis</name>
    <dbReference type="NCBI Taxonomy" id="388950"/>
    <lineage>
        <taxon>Bacteria</taxon>
        <taxon>Pseudomonadati</taxon>
        <taxon>Bacteroidota</taxon>
        <taxon>Cytophagia</taxon>
        <taxon>Cytophagales</taxon>
        <taxon>Hymenobacteraceae</taxon>
        <taxon>Pontibacter</taxon>
    </lineage>
</organism>
<dbReference type="InterPro" id="IPR011250">
    <property type="entry name" value="OMP/PagP_B-barrel"/>
</dbReference>
<sequence length="254" mass="29000">MCLYIGFSMFRETYLVPSTYENKHLLVKTLLLSLLLLLSALAAAVQAQPTAKDTTEAKRFYIGATATTMGYNVKYREEPKGGDIHTRGVLNMGYRLSKRARVQVGVSYGTANTYNDVVYVEAEDKLIFYDEVSRSRGIAVPITGEYILLYPFRRLQLYGTAMLTPVYSTTRVKKTERREEESTVTYDEQASGFSASLSAGFGLGYPVSKRLDAYFNYYMISRDFHRNLRRRDEYPYPGSLAIGLNYNFNLKREK</sequence>
<name>A0A1I7HX74_9BACT</name>
<keyword evidence="1 2" id="KW-0732">Signal</keyword>
<reference evidence="5" key="1">
    <citation type="submission" date="2016-10" db="EMBL/GenBank/DDBJ databases">
        <authorList>
            <person name="Varghese N."/>
        </authorList>
    </citation>
    <scope>NUCLEOTIDE SEQUENCE [LARGE SCALE GENOMIC DNA]</scope>
    <source>
        <strain evidence="5">DSM 18820</strain>
    </source>
</reference>
<dbReference type="STRING" id="388950.GCA_001611675_01800"/>
<keyword evidence="5" id="KW-1185">Reference proteome</keyword>
<dbReference type="Proteomes" id="UP000182491">
    <property type="component" value="Unassembled WGS sequence"/>
</dbReference>
<evidence type="ECO:0000259" key="3">
    <source>
        <dbReference type="Pfam" id="PF13505"/>
    </source>
</evidence>
<dbReference type="EMBL" id="FPCA01000002">
    <property type="protein sequence ID" value="SFU65318.1"/>
    <property type="molecule type" value="Genomic_DNA"/>
</dbReference>
<dbReference type="SUPFAM" id="SSF56925">
    <property type="entry name" value="OMPA-like"/>
    <property type="match status" value="1"/>
</dbReference>
<accession>A0A1I7HX74</accession>
<feature type="chain" id="PRO_5010271602" evidence="2">
    <location>
        <begin position="48"/>
        <end position="254"/>
    </location>
</feature>
<evidence type="ECO:0000313" key="5">
    <source>
        <dbReference type="Proteomes" id="UP000182491"/>
    </source>
</evidence>
<dbReference type="InterPro" id="IPR027385">
    <property type="entry name" value="Beta-barrel_OMP"/>
</dbReference>
<proteinExistence type="predicted"/>
<feature type="signal peptide" evidence="2">
    <location>
        <begin position="1"/>
        <end position="47"/>
    </location>
</feature>
<protein>
    <submittedName>
        <fullName evidence="4">Outer membrane protein beta-barrel domain-containing protein</fullName>
    </submittedName>
</protein>
<feature type="domain" description="Outer membrane protein beta-barrel" evidence="3">
    <location>
        <begin position="34"/>
        <end position="248"/>
    </location>
</feature>
<gene>
    <name evidence="4" type="ORF">SAMN04487941_1743</name>
</gene>
<evidence type="ECO:0000256" key="1">
    <source>
        <dbReference type="ARBA" id="ARBA00022729"/>
    </source>
</evidence>
<evidence type="ECO:0000313" key="4">
    <source>
        <dbReference type="EMBL" id="SFU65318.1"/>
    </source>
</evidence>
<evidence type="ECO:0000256" key="2">
    <source>
        <dbReference type="SAM" id="SignalP"/>
    </source>
</evidence>
<dbReference type="Pfam" id="PF13505">
    <property type="entry name" value="OMP_b-brl"/>
    <property type="match status" value="1"/>
</dbReference>